<dbReference type="PROSITE" id="PS51421">
    <property type="entry name" value="RAS"/>
    <property type="match status" value="1"/>
</dbReference>
<proteinExistence type="inferred from homology"/>
<dbReference type="InterPro" id="IPR001806">
    <property type="entry name" value="Small_GTPase"/>
</dbReference>
<dbReference type="PROSITE" id="PS51419">
    <property type="entry name" value="RAB"/>
    <property type="match status" value="1"/>
</dbReference>
<keyword evidence="3" id="KW-1185">Reference proteome</keyword>
<dbReference type="GeneID" id="102808838"/>
<evidence type="ECO:0000313" key="4">
    <source>
        <dbReference type="RefSeq" id="XP_006821417.1"/>
    </source>
</evidence>
<name>A0ABM0MN26_SACKO</name>
<dbReference type="SMART" id="SM00173">
    <property type="entry name" value="RAS"/>
    <property type="match status" value="1"/>
</dbReference>
<dbReference type="NCBIfam" id="TIGR00231">
    <property type="entry name" value="small_GTP"/>
    <property type="match status" value="1"/>
</dbReference>
<comment type="similarity">
    <text evidence="1">Belongs to the small GTPase superfamily. Rab family.</text>
</comment>
<dbReference type="InterPro" id="IPR005225">
    <property type="entry name" value="Small_GTP-bd"/>
</dbReference>
<dbReference type="SMART" id="SM00175">
    <property type="entry name" value="RAB"/>
    <property type="match status" value="1"/>
</dbReference>
<dbReference type="PANTHER" id="PTHR47978">
    <property type="match status" value="1"/>
</dbReference>
<evidence type="ECO:0000256" key="1">
    <source>
        <dbReference type="ARBA" id="ARBA00006270"/>
    </source>
</evidence>
<protein>
    <submittedName>
        <fullName evidence="4">Ras-related protein Rab-5B-like</fullName>
    </submittedName>
</protein>
<gene>
    <name evidence="4" type="primary">LOC102808838</name>
</gene>
<dbReference type="CDD" id="cd01860">
    <property type="entry name" value="Rab5_related"/>
    <property type="match status" value="1"/>
</dbReference>
<dbReference type="Proteomes" id="UP000694865">
    <property type="component" value="Unplaced"/>
</dbReference>
<keyword evidence="2" id="KW-0547">Nucleotide-binding</keyword>
<dbReference type="SUPFAM" id="SSF52540">
    <property type="entry name" value="P-loop containing nucleoside triphosphate hydrolases"/>
    <property type="match status" value="1"/>
</dbReference>
<dbReference type="SMART" id="SM00176">
    <property type="entry name" value="RAN"/>
    <property type="match status" value="1"/>
</dbReference>
<dbReference type="RefSeq" id="XP_006821417.1">
    <property type="nucleotide sequence ID" value="XM_006821354.1"/>
</dbReference>
<dbReference type="PRINTS" id="PR00449">
    <property type="entry name" value="RASTRNSFRMNG"/>
</dbReference>
<organism evidence="3 4">
    <name type="scientific">Saccoglossus kowalevskii</name>
    <name type="common">Acorn worm</name>
    <dbReference type="NCBI Taxonomy" id="10224"/>
    <lineage>
        <taxon>Eukaryota</taxon>
        <taxon>Metazoa</taxon>
        <taxon>Hemichordata</taxon>
        <taxon>Enteropneusta</taxon>
        <taxon>Harrimaniidae</taxon>
        <taxon>Saccoglossus</taxon>
    </lineage>
</organism>
<dbReference type="Pfam" id="PF00071">
    <property type="entry name" value="Ras"/>
    <property type="match status" value="1"/>
</dbReference>
<evidence type="ECO:0000256" key="2">
    <source>
        <dbReference type="ARBA" id="ARBA00022741"/>
    </source>
</evidence>
<accession>A0ABM0MN26</accession>
<evidence type="ECO:0000313" key="3">
    <source>
        <dbReference type="Proteomes" id="UP000694865"/>
    </source>
</evidence>
<reference evidence="4" key="1">
    <citation type="submission" date="2025-08" db="UniProtKB">
        <authorList>
            <consortium name="RefSeq"/>
        </authorList>
    </citation>
    <scope>IDENTIFICATION</scope>
    <source>
        <tissue evidence="4">Testes</tissue>
    </source>
</reference>
<dbReference type="PROSITE" id="PS51420">
    <property type="entry name" value="RHO"/>
    <property type="match status" value="1"/>
</dbReference>
<dbReference type="InterPro" id="IPR027417">
    <property type="entry name" value="P-loop_NTPase"/>
</dbReference>
<sequence>MNERMEMFKMVVVGESSVGKTCLSVRFTCREYHDQPPTIGAEFTVNRIHVGDRLVKFQIWDTAGAEKYHCIAPMYYRNVQAGLVVYDITSKNSYERAKSWVKELKESTERGVLIIIALAGNKADLEDERMVDSEEAQSYAKANGLMFMETSAKTGLNVNDVFMELVKKLPKSEPTVEPTTTVVYGLERTIQHPRTNRCC</sequence>
<dbReference type="Gene3D" id="3.40.50.300">
    <property type="entry name" value="P-loop containing nucleotide triphosphate hydrolases"/>
    <property type="match status" value="1"/>
</dbReference>
<dbReference type="SMART" id="SM00174">
    <property type="entry name" value="RHO"/>
    <property type="match status" value="1"/>
</dbReference>